<dbReference type="GO" id="GO:0051903">
    <property type="term" value="F:S-(hydroxymethyl)glutathione dehydrogenase [NAD(P)+] activity"/>
    <property type="evidence" value="ECO:0007669"/>
    <property type="project" value="TreeGrafter"/>
</dbReference>
<dbReference type="Pfam" id="PF00107">
    <property type="entry name" value="ADH_zinc_N"/>
    <property type="match status" value="1"/>
</dbReference>
<reference evidence="10" key="1">
    <citation type="submission" date="2025-08" db="UniProtKB">
        <authorList>
            <consortium name="RefSeq"/>
        </authorList>
    </citation>
    <scope>IDENTIFICATION</scope>
    <source>
        <tissue evidence="10">Total insect</tissue>
    </source>
</reference>
<keyword evidence="2 6" id="KW-0479">Metal-binding</keyword>
<evidence type="ECO:0000313" key="9">
    <source>
        <dbReference type="Proteomes" id="UP000515158"/>
    </source>
</evidence>
<proteinExistence type="inferred from homology"/>
<evidence type="ECO:0000313" key="10">
    <source>
        <dbReference type="RefSeq" id="XP_034232529.1"/>
    </source>
</evidence>
<evidence type="ECO:0000256" key="3">
    <source>
        <dbReference type="ARBA" id="ARBA00022833"/>
    </source>
</evidence>
<dbReference type="Pfam" id="PF08240">
    <property type="entry name" value="ADH_N"/>
    <property type="match status" value="1"/>
</dbReference>
<protein>
    <submittedName>
        <fullName evidence="10">Alcohol dehydrogenase class-3-like</fullName>
    </submittedName>
</protein>
<organism evidence="10">
    <name type="scientific">Thrips palmi</name>
    <name type="common">Melon thrips</name>
    <dbReference type="NCBI Taxonomy" id="161013"/>
    <lineage>
        <taxon>Eukaryota</taxon>
        <taxon>Metazoa</taxon>
        <taxon>Ecdysozoa</taxon>
        <taxon>Arthropoda</taxon>
        <taxon>Hexapoda</taxon>
        <taxon>Insecta</taxon>
        <taxon>Pterygota</taxon>
        <taxon>Neoptera</taxon>
        <taxon>Paraneoptera</taxon>
        <taxon>Thysanoptera</taxon>
        <taxon>Terebrantia</taxon>
        <taxon>Thripoidea</taxon>
        <taxon>Thripidae</taxon>
        <taxon>Thrips</taxon>
    </lineage>
</organism>
<feature type="domain" description="Alcohol dehydrogenase-like N-terminal" evidence="8">
    <location>
        <begin position="34"/>
        <end position="163"/>
    </location>
</feature>
<evidence type="ECO:0000256" key="5">
    <source>
        <dbReference type="ARBA" id="ARBA00023027"/>
    </source>
</evidence>
<dbReference type="FunFam" id="3.40.50.720:FF:000003">
    <property type="entry name" value="S-(hydroxymethyl)glutathione dehydrogenase"/>
    <property type="match status" value="1"/>
</dbReference>
<accession>A0A6P8ZHV8</accession>
<dbReference type="AlphaFoldDB" id="A0A6P8ZHV8"/>
<evidence type="ECO:0000256" key="1">
    <source>
        <dbReference type="ARBA" id="ARBA00001947"/>
    </source>
</evidence>
<comment type="similarity">
    <text evidence="6">Belongs to the zinc-containing alcohol dehydrogenase family.</text>
</comment>
<dbReference type="PROSITE" id="PS00059">
    <property type="entry name" value="ADH_ZINC"/>
    <property type="match status" value="1"/>
</dbReference>
<dbReference type="InterPro" id="IPR011032">
    <property type="entry name" value="GroES-like_sf"/>
</dbReference>
<dbReference type="PANTHER" id="PTHR43880">
    <property type="entry name" value="ALCOHOL DEHYDROGENASE"/>
    <property type="match status" value="1"/>
</dbReference>
<evidence type="ECO:0000256" key="4">
    <source>
        <dbReference type="ARBA" id="ARBA00023002"/>
    </source>
</evidence>
<keyword evidence="4" id="KW-0560">Oxidoreductase</keyword>
<dbReference type="Gene3D" id="3.90.180.10">
    <property type="entry name" value="Medium-chain alcohol dehydrogenases, catalytic domain"/>
    <property type="match status" value="1"/>
</dbReference>
<evidence type="ECO:0000259" key="7">
    <source>
        <dbReference type="Pfam" id="PF00107"/>
    </source>
</evidence>
<dbReference type="KEGG" id="tpal:117640278"/>
<dbReference type="PANTHER" id="PTHR43880:SF12">
    <property type="entry name" value="ALCOHOL DEHYDROGENASE CLASS-3"/>
    <property type="match status" value="1"/>
</dbReference>
<dbReference type="GeneID" id="117640278"/>
<dbReference type="RefSeq" id="XP_034232529.1">
    <property type="nucleotide sequence ID" value="XM_034376638.1"/>
</dbReference>
<dbReference type="SUPFAM" id="SSF51735">
    <property type="entry name" value="NAD(P)-binding Rossmann-fold domains"/>
    <property type="match status" value="1"/>
</dbReference>
<dbReference type="Proteomes" id="UP000515158">
    <property type="component" value="Unplaced"/>
</dbReference>
<feature type="domain" description="Alcohol dehydrogenase-like C-terminal" evidence="7">
    <location>
        <begin position="205"/>
        <end position="340"/>
    </location>
</feature>
<evidence type="ECO:0000256" key="2">
    <source>
        <dbReference type="ARBA" id="ARBA00022723"/>
    </source>
</evidence>
<keyword evidence="5" id="KW-0520">NAD</keyword>
<dbReference type="Gene3D" id="3.40.50.720">
    <property type="entry name" value="NAD(P)-binding Rossmann-like Domain"/>
    <property type="match status" value="1"/>
</dbReference>
<dbReference type="InterPro" id="IPR013149">
    <property type="entry name" value="ADH-like_C"/>
</dbReference>
<dbReference type="SUPFAM" id="SSF50129">
    <property type="entry name" value="GroES-like"/>
    <property type="match status" value="2"/>
</dbReference>
<dbReference type="InParanoid" id="A0A6P8ZHV8"/>
<dbReference type="InterPro" id="IPR002328">
    <property type="entry name" value="ADH_Zn_CS"/>
</dbReference>
<dbReference type="GO" id="GO:0005829">
    <property type="term" value="C:cytosol"/>
    <property type="evidence" value="ECO:0007669"/>
    <property type="project" value="TreeGrafter"/>
</dbReference>
<comment type="cofactor">
    <cofactor evidence="1 6">
        <name>Zn(2+)</name>
        <dbReference type="ChEBI" id="CHEBI:29105"/>
    </cofactor>
</comment>
<dbReference type="GO" id="GO:0046294">
    <property type="term" value="P:formaldehyde catabolic process"/>
    <property type="evidence" value="ECO:0007669"/>
    <property type="project" value="TreeGrafter"/>
</dbReference>
<dbReference type="GO" id="GO:0008270">
    <property type="term" value="F:zinc ion binding"/>
    <property type="evidence" value="ECO:0007669"/>
    <property type="project" value="InterPro"/>
</dbReference>
<sequence>MTTAGKPIACRAAVCWEPHKPLSIEDVVVDPPRAGEVRVRMVAASICRTDLCAIEGHTIIMFYEGMYPVILGHEGVGVVESVGPGVTSMQPGDHVVPSFGKKCNKCAMCASGGTNLCQATSGQCVMADGTTRVTARGTPVYQVACIGAFAEYAVLAEDTTAKVNPAVPMKHLSPIGCCIPTGMGSALNEAKVGPGSTCVVWGLGGVGLAVVLGCRLAGATTILGVDINPDKEALARKFGCSEFLDPKTLDKPIAQYMAERFPGGGCDFAFESAGSLTAMKDAFDSVRVGGGHCVVIGGTPHGTLLGIGPGDLLCGKRISGCLFGGYHFRNDLPKLVDEVAAGRIPIDDFVTHDFRFEDIGKALDVMRTGKGIRVSLQFE</sequence>
<dbReference type="InterPro" id="IPR036291">
    <property type="entry name" value="NAD(P)-bd_dom_sf"/>
</dbReference>
<gene>
    <name evidence="10" type="primary">LOC117640278</name>
</gene>
<evidence type="ECO:0000256" key="6">
    <source>
        <dbReference type="RuleBase" id="RU361277"/>
    </source>
</evidence>
<evidence type="ECO:0000259" key="8">
    <source>
        <dbReference type="Pfam" id="PF08240"/>
    </source>
</evidence>
<dbReference type="InterPro" id="IPR013154">
    <property type="entry name" value="ADH-like_N"/>
</dbReference>
<keyword evidence="3 6" id="KW-0862">Zinc</keyword>
<dbReference type="OrthoDB" id="6505840at2759"/>
<keyword evidence="9" id="KW-1185">Reference proteome</keyword>
<name>A0A6P8ZHV8_THRPL</name>